<protein>
    <recommendedName>
        <fullName evidence="1">Stage 0 sporulation protein A homolog</fullName>
    </recommendedName>
</protein>
<dbReference type="InterPro" id="IPR039420">
    <property type="entry name" value="WalR-like"/>
</dbReference>
<evidence type="ECO:0000256" key="3">
    <source>
        <dbReference type="ARBA" id="ARBA00023012"/>
    </source>
</evidence>
<dbReference type="SUPFAM" id="SSF46894">
    <property type="entry name" value="C-terminal effector domain of the bipartite response regulators"/>
    <property type="match status" value="1"/>
</dbReference>
<keyword evidence="3" id="KW-0902">Two-component regulatory system</keyword>
<feature type="modified residue" description="4-aspartylphosphate" evidence="8">
    <location>
        <position position="52"/>
    </location>
</feature>
<dbReference type="SUPFAM" id="SSF52172">
    <property type="entry name" value="CheY-like"/>
    <property type="match status" value="1"/>
</dbReference>
<dbReference type="PROSITE" id="PS50110">
    <property type="entry name" value="RESPONSE_REGULATORY"/>
    <property type="match status" value="1"/>
</dbReference>
<keyword evidence="6" id="KW-0804">Transcription</keyword>
<dbReference type="Gene3D" id="3.40.50.2300">
    <property type="match status" value="1"/>
</dbReference>
<dbReference type="Pfam" id="PF00486">
    <property type="entry name" value="Trans_reg_C"/>
    <property type="match status" value="1"/>
</dbReference>
<evidence type="ECO:0000256" key="9">
    <source>
        <dbReference type="PROSITE-ProRule" id="PRU01091"/>
    </source>
</evidence>
<evidence type="ECO:0000256" key="8">
    <source>
        <dbReference type="PROSITE-ProRule" id="PRU00169"/>
    </source>
</evidence>
<dbReference type="SMART" id="SM00862">
    <property type="entry name" value="Trans_reg_C"/>
    <property type="match status" value="1"/>
</dbReference>
<dbReference type="InterPro" id="IPR036388">
    <property type="entry name" value="WH-like_DNA-bd_sf"/>
</dbReference>
<organism evidence="12 13">
    <name type="scientific">Proteiniclasticum ruminis</name>
    <dbReference type="NCBI Taxonomy" id="398199"/>
    <lineage>
        <taxon>Bacteria</taxon>
        <taxon>Bacillati</taxon>
        <taxon>Bacillota</taxon>
        <taxon>Clostridia</taxon>
        <taxon>Eubacteriales</taxon>
        <taxon>Clostridiaceae</taxon>
        <taxon>Proteiniclasticum</taxon>
    </lineage>
</organism>
<evidence type="ECO:0000256" key="6">
    <source>
        <dbReference type="ARBA" id="ARBA00023163"/>
    </source>
</evidence>
<evidence type="ECO:0000256" key="7">
    <source>
        <dbReference type="ARBA" id="ARBA00024867"/>
    </source>
</evidence>
<dbReference type="CDD" id="cd00383">
    <property type="entry name" value="trans_reg_C"/>
    <property type="match status" value="1"/>
</dbReference>
<dbReference type="FunFam" id="3.40.50.2300:FF:000001">
    <property type="entry name" value="DNA-binding response regulator PhoB"/>
    <property type="match status" value="1"/>
</dbReference>
<dbReference type="FunFam" id="1.10.10.10:FF:000018">
    <property type="entry name" value="DNA-binding response regulator ResD"/>
    <property type="match status" value="1"/>
</dbReference>
<dbReference type="RefSeq" id="WP_031575816.1">
    <property type="nucleotide sequence ID" value="NZ_DAMANS010000033.1"/>
</dbReference>
<evidence type="ECO:0000259" key="10">
    <source>
        <dbReference type="PROSITE" id="PS50110"/>
    </source>
</evidence>
<feature type="domain" description="OmpR/PhoB-type" evidence="11">
    <location>
        <begin position="126"/>
        <end position="227"/>
    </location>
</feature>
<dbReference type="InterPro" id="IPR011006">
    <property type="entry name" value="CheY-like_superfamily"/>
</dbReference>
<evidence type="ECO:0000256" key="1">
    <source>
        <dbReference type="ARBA" id="ARBA00018672"/>
    </source>
</evidence>
<sequence length="229" mass="26099">MNKILIIEDEPSVLEAISAYLRKEGYEVYTAERGYKGLEYTEDIAFDLIILDLMLPDISGEEICKRIRAKSNTYIFMLTAKSSLEERIRGLDLGADEYLVKPFSPREIVARVNALFRRIKDIPENKNVVTFNGGELVIDNDKREVRLRGDEIALTPIEFDILTLLSENPGIVLSRETLIDRVLGPDFEGVDRTIDVHIKNIRKKIELDTKNPSYIITVFKLGYKFGGGQ</sequence>
<dbReference type="GO" id="GO:0006355">
    <property type="term" value="P:regulation of DNA-templated transcription"/>
    <property type="evidence" value="ECO:0007669"/>
    <property type="project" value="InterPro"/>
</dbReference>
<evidence type="ECO:0000256" key="2">
    <source>
        <dbReference type="ARBA" id="ARBA00022553"/>
    </source>
</evidence>
<dbReference type="CDD" id="cd17574">
    <property type="entry name" value="REC_OmpR"/>
    <property type="match status" value="1"/>
</dbReference>
<dbReference type="Proteomes" id="UP000183255">
    <property type="component" value="Unassembled WGS sequence"/>
</dbReference>
<dbReference type="SMART" id="SM00448">
    <property type="entry name" value="REC"/>
    <property type="match status" value="1"/>
</dbReference>
<dbReference type="EMBL" id="FNDZ01000004">
    <property type="protein sequence ID" value="SDI80417.1"/>
    <property type="molecule type" value="Genomic_DNA"/>
</dbReference>
<evidence type="ECO:0000313" key="12">
    <source>
        <dbReference type="EMBL" id="SDI80417.1"/>
    </source>
</evidence>
<dbReference type="InterPro" id="IPR001867">
    <property type="entry name" value="OmpR/PhoB-type_DNA-bd"/>
</dbReference>
<keyword evidence="5 9" id="KW-0238">DNA-binding</keyword>
<evidence type="ECO:0000256" key="4">
    <source>
        <dbReference type="ARBA" id="ARBA00023015"/>
    </source>
</evidence>
<feature type="DNA-binding region" description="OmpR/PhoB-type" evidence="9">
    <location>
        <begin position="126"/>
        <end position="227"/>
    </location>
</feature>
<gene>
    <name evidence="12" type="ORF">SAMN05421804_104224</name>
</gene>
<dbReference type="Pfam" id="PF00072">
    <property type="entry name" value="Response_reg"/>
    <property type="match status" value="1"/>
</dbReference>
<reference evidence="12 13" key="1">
    <citation type="submission" date="2016-10" db="EMBL/GenBank/DDBJ databases">
        <authorList>
            <person name="de Groot N.N."/>
        </authorList>
    </citation>
    <scope>NUCLEOTIDE SEQUENCE [LARGE SCALE GENOMIC DNA]</scope>
    <source>
        <strain evidence="12 13">CGMCC 1.5058</strain>
    </source>
</reference>
<dbReference type="GO" id="GO:0000976">
    <property type="term" value="F:transcription cis-regulatory region binding"/>
    <property type="evidence" value="ECO:0007669"/>
    <property type="project" value="TreeGrafter"/>
</dbReference>
<dbReference type="GO" id="GO:0005829">
    <property type="term" value="C:cytosol"/>
    <property type="evidence" value="ECO:0007669"/>
    <property type="project" value="TreeGrafter"/>
</dbReference>
<evidence type="ECO:0000259" key="11">
    <source>
        <dbReference type="PROSITE" id="PS51755"/>
    </source>
</evidence>
<dbReference type="InterPro" id="IPR016032">
    <property type="entry name" value="Sig_transdc_resp-reg_C-effctor"/>
</dbReference>
<dbReference type="PANTHER" id="PTHR48111:SF73">
    <property type="entry name" value="ALKALINE PHOSPHATASE SYNTHESIS TRANSCRIPTIONAL REGULATORY PROTEIN PHOP"/>
    <property type="match status" value="1"/>
</dbReference>
<dbReference type="InterPro" id="IPR001789">
    <property type="entry name" value="Sig_transdc_resp-reg_receiver"/>
</dbReference>
<dbReference type="Gene3D" id="6.10.250.690">
    <property type="match status" value="1"/>
</dbReference>
<comment type="function">
    <text evidence="7">May play the central regulatory role in sporulation. It may be an element of the effector pathway responsible for the activation of sporulation genes in response to nutritional stress. Spo0A may act in concert with spo0H (a sigma factor) to control the expression of some genes that are critical to the sporulation process.</text>
</comment>
<dbReference type="GO" id="GO:0000156">
    <property type="term" value="F:phosphorelay response regulator activity"/>
    <property type="evidence" value="ECO:0007669"/>
    <property type="project" value="TreeGrafter"/>
</dbReference>
<keyword evidence="4" id="KW-0805">Transcription regulation</keyword>
<feature type="domain" description="Response regulatory" evidence="10">
    <location>
        <begin position="3"/>
        <end position="116"/>
    </location>
</feature>
<evidence type="ECO:0000313" key="13">
    <source>
        <dbReference type="Proteomes" id="UP000183255"/>
    </source>
</evidence>
<evidence type="ECO:0000256" key="5">
    <source>
        <dbReference type="ARBA" id="ARBA00023125"/>
    </source>
</evidence>
<dbReference type="GO" id="GO:0032993">
    <property type="term" value="C:protein-DNA complex"/>
    <property type="evidence" value="ECO:0007669"/>
    <property type="project" value="TreeGrafter"/>
</dbReference>
<proteinExistence type="predicted"/>
<accession>A0A1G8NJX5</accession>
<dbReference type="Gene3D" id="1.10.10.10">
    <property type="entry name" value="Winged helix-like DNA-binding domain superfamily/Winged helix DNA-binding domain"/>
    <property type="match status" value="1"/>
</dbReference>
<keyword evidence="2 8" id="KW-0597">Phosphoprotein</keyword>
<dbReference type="PANTHER" id="PTHR48111">
    <property type="entry name" value="REGULATOR OF RPOS"/>
    <property type="match status" value="1"/>
</dbReference>
<name>A0A1G8NJX5_9CLOT</name>
<dbReference type="PROSITE" id="PS51755">
    <property type="entry name" value="OMPR_PHOB"/>
    <property type="match status" value="1"/>
</dbReference>
<dbReference type="AlphaFoldDB" id="A0A1G8NJX5"/>